<name>A0A194R7C3_PAPMA</name>
<feature type="compositionally biased region" description="Basic and acidic residues" evidence="1">
    <location>
        <begin position="291"/>
        <end position="302"/>
    </location>
</feature>
<dbReference type="InParanoid" id="A0A194R7C3"/>
<dbReference type="AlphaFoldDB" id="A0A194R7C3"/>
<evidence type="ECO:0000313" key="2">
    <source>
        <dbReference type="EMBL" id="KPJ13552.1"/>
    </source>
</evidence>
<proteinExistence type="predicted"/>
<feature type="region of interest" description="Disordered" evidence="1">
    <location>
        <begin position="282"/>
        <end position="310"/>
    </location>
</feature>
<feature type="region of interest" description="Disordered" evidence="1">
    <location>
        <begin position="65"/>
        <end position="84"/>
    </location>
</feature>
<dbReference type="Proteomes" id="UP000053240">
    <property type="component" value="Unassembled WGS sequence"/>
</dbReference>
<sequence length="706" mass="79779">MFEIDPKLFVTCRLCLENMGAYQIVPTVQKQIRFCYDIEVDPFDALPQLISHNFYHVIIKPKEKSNNRLDGDSSPELKHISRSDDSDDDIIPIRCKNRRRKNRILSNDTVVIEKDDLDSCMLDDVLQHEASTKPNVTEINENECIRIDDSDTESFKSGDVLTNDSTNLSPSVNNSECKTINNIISLCFKRHLKRLESNDTIEANIPGHPIETHAAKLDSHLKHKVLSIGKKMITNSAFSCTGILRYLEHQNLEIVWTPKIPKTSNKKSDCVRIMMKLKNHDENDGESGWKVLEDPNKVDRQPNHISENPVESDLIPKTVDTCVEQNNIRGNHADSSESGAVLNAVNVGQEKDKMLKKLLNENPVANPKTLTKKPQFPTFSINKKKRTKTKQKSVPVHMPILETVEHTLMPVITSTVSLATPEDVEKKQRAHSVTPSVPITLISGPSSSSSTILSTDRTIPEQEPVVANYPRIKVKPASQLMSNPALNITAKQFIPQANMFAQSQNVNMAYQNNTNGVNMNVAPIPRFDNATGLQINPFTQALFEPSSVTGMQMSYGNDTRENVIMHSVDLPNTKTTSPFEYLKRLLQIHNIYLLSPDEVTQDIIRDFICLLKFKLVFQQESATPVALCLALFNLKDKFFVKVTGVNDGDIDICRLSPNWQWEILKIYCGEVVPKMLQNAEKISAEVLMNTRNFIYYLKSIEFRKNA</sequence>
<reference evidence="2 3" key="1">
    <citation type="journal article" date="2015" name="Nat. Commun.">
        <title>Outbred genome sequencing and CRISPR/Cas9 gene editing in butterflies.</title>
        <authorList>
            <person name="Li X."/>
            <person name="Fan D."/>
            <person name="Zhang W."/>
            <person name="Liu G."/>
            <person name="Zhang L."/>
            <person name="Zhao L."/>
            <person name="Fang X."/>
            <person name="Chen L."/>
            <person name="Dong Y."/>
            <person name="Chen Y."/>
            <person name="Ding Y."/>
            <person name="Zhao R."/>
            <person name="Feng M."/>
            <person name="Zhu Y."/>
            <person name="Feng Y."/>
            <person name="Jiang X."/>
            <person name="Zhu D."/>
            <person name="Xiang H."/>
            <person name="Feng X."/>
            <person name="Li S."/>
            <person name="Wang J."/>
            <person name="Zhang G."/>
            <person name="Kronforst M.R."/>
            <person name="Wang W."/>
        </authorList>
    </citation>
    <scope>NUCLEOTIDE SEQUENCE [LARGE SCALE GENOMIC DNA]</scope>
    <source>
        <strain evidence="2">Ya'a_city_454_Pm</strain>
        <tissue evidence="2">Whole body</tissue>
    </source>
</reference>
<gene>
    <name evidence="2" type="ORF">RR48_10736</name>
</gene>
<evidence type="ECO:0000313" key="3">
    <source>
        <dbReference type="Proteomes" id="UP000053240"/>
    </source>
</evidence>
<keyword evidence="3" id="KW-1185">Reference proteome</keyword>
<organism evidence="2 3">
    <name type="scientific">Papilio machaon</name>
    <name type="common">Old World swallowtail butterfly</name>
    <dbReference type="NCBI Taxonomy" id="76193"/>
    <lineage>
        <taxon>Eukaryota</taxon>
        <taxon>Metazoa</taxon>
        <taxon>Ecdysozoa</taxon>
        <taxon>Arthropoda</taxon>
        <taxon>Hexapoda</taxon>
        <taxon>Insecta</taxon>
        <taxon>Pterygota</taxon>
        <taxon>Neoptera</taxon>
        <taxon>Endopterygota</taxon>
        <taxon>Lepidoptera</taxon>
        <taxon>Glossata</taxon>
        <taxon>Ditrysia</taxon>
        <taxon>Papilionoidea</taxon>
        <taxon>Papilionidae</taxon>
        <taxon>Papilioninae</taxon>
        <taxon>Papilio</taxon>
    </lineage>
</organism>
<dbReference type="EMBL" id="KQ460615">
    <property type="protein sequence ID" value="KPJ13552.1"/>
    <property type="molecule type" value="Genomic_DNA"/>
</dbReference>
<evidence type="ECO:0000256" key="1">
    <source>
        <dbReference type="SAM" id="MobiDB-lite"/>
    </source>
</evidence>
<feature type="compositionally biased region" description="Low complexity" evidence="1">
    <location>
        <begin position="438"/>
        <end position="455"/>
    </location>
</feature>
<feature type="region of interest" description="Disordered" evidence="1">
    <location>
        <begin position="437"/>
        <end position="458"/>
    </location>
</feature>
<accession>A0A194R7C3</accession>
<protein>
    <submittedName>
        <fullName evidence="2">Uncharacterized protein</fullName>
    </submittedName>
</protein>